<sequence length="482" mass="55475">MEQRKVAIRKQPAIQSVSGLENKLKMEITNLEILGSKWRNKRRVLRSLIRKWVDYAVLEADGTQGGIIVLWDKSCLSGKELLKGIDSTSNVWLELSAVRGLLDDLLIVLGDFDVTRLPYERKHNQRITALTLGPWSKTPPPLHGWIDVCSRLTGMTDLLHQTSCLMQNRKEQEIQWNSNYNGRGNIRTSISCTGCSSTSICITVLPKPFLDLTPSVLSAGQWQHNRKKRVSWNWYMGGEFHSRFGDTGKLPAISRDDNECLQKEFVDEEVLEKLSNGIHKRKIDNRKALIANECLDSRLKQKRTGILCNFNTKKAFDHIHWNFLLDQLREMGSLPSPYLRLPSGYKHKSIVIWNNILEKFERKLSNWKRQYLPLGGRLGKIRLDIWELRLEEFGLLLLAANYTTSGEMNQILHFYSQILNFGVKIGRSIILYLIQQNDGSNGHWRFIELIFNALFRGHSNVTVTHILFIDDTLILLDAEVPD</sequence>
<proteinExistence type="predicted"/>
<evidence type="ECO:0008006" key="3">
    <source>
        <dbReference type="Google" id="ProtNLM"/>
    </source>
</evidence>
<evidence type="ECO:0000313" key="1">
    <source>
        <dbReference type="EMBL" id="KAG5605570.1"/>
    </source>
</evidence>
<dbReference type="EMBL" id="JACXVP010000005">
    <property type="protein sequence ID" value="KAG5605570.1"/>
    <property type="molecule type" value="Genomic_DNA"/>
</dbReference>
<keyword evidence="2" id="KW-1185">Reference proteome</keyword>
<name>A0A9J5YYT2_SOLCO</name>
<gene>
    <name evidence="1" type="ORF">H5410_027062</name>
</gene>
<comment type="caution">
    <text evidence="1">The sequence shown here is derived from an EMBL/GenBank/DDBJ whole genome shotgun (WGS) entry which is preliminary data.</text>
</comment>
<dbReference type="Proteomes" id="UP000824120">
    <property type="component" value="Chromosome 5"/>
</dbReference>
<accession>A0A9J5YYT2</accession>
<reference evidence="1 2" key="1">
    <citation type="submission" date="2020-09" db="EMBL/GenBank/DDBJ databases">
        <title>De no assembly of potato wild relative species, Solanum commersonii.</title>
        <authorList>
            <person name="Cho K."/>
        </authorList>
    </citation>
    <scope>NUCLEOTIDE SEQUENCE [LARGE SCALE GENOMIC DNA]</scope>
    <source>
        <strain evidence="1">LZ3.2</strain>
        <tissue evidence="1">Leaf</tissue>
    </source>
</reference>
<organism evidence="1 2">
    <name type="scientific">Solanum commersonii</name>
    <name type="common">Commerson's wild potato</name>
    <name type="synonym">Commerson's nightshade</name>
    <dbReference type="NCBI Taxonomy" id="4109"/>
    <lineage>
        <taxon>Eukaryota</taxon>
        <taxon>Viridiplantae</taxon>
        <taxon>Streptophyta</taxon>
        <taxon>Embryophyta</taxon>
        <taxon>Tracheophyta</taxon>
        <taxon>Spermatophyta</taxon>
        <taxon>Magnoliopsida</taxon>
        <taxon>eudicotyledons</taxon>
        <taxon>Gunneridae</taxon>
        <taxon>Pentapetalae</taxon>
        <taxon>asterids</taxon>
        <taxon>lamiids</taxon>
        <taxon>Solanales</taxon>
        <taxon>Solanaceae</taxon>
        <taxon>Solanoideae</taxon>
        <taxon>Solaneae</taxon>
        <taxon>Solanum</taxon>
    </lineage>
</organism>
<protein>
    <recommendedName>
        <fullName evidence="3">Reverse transcriptase domain-containing protein</fullName>
    </recommendedName>
</protein>
<dbReference type="AlphaFoldDB" id="A0A9J5YYT2"/>
<evidence type="ECO:0000313" key="2">
    <source>
        <dbReference type="Proteomes" id="UP000824120"/>
    </source>
</evidence>